<protein>
    <submittedName>
        <fullName evidence="4">ATP-binding cassette domain-containing protein</fullName>
    </submittedName>
</protein>
<keyword evidence="5" id="KW-1185">Reference proteome</keyword>
<dbReference type="Proteomes" id="UP001553161">
    <property type="component" value="Unassembled WGS sequence"/>
</dbReference>
<dbReference type="SMART" id="SM00382">
    <property type="entry name" value="AAA"/>
    <property type="match status" value="1"/>
</dbReference>
<keyword evidence="2 4" id="KW-0067">ATP-binding</keyword>
<dbReference type="PANTHER" id="PTHR24220">
    <property type="entry name" value="IMPORT ATP-BINDING PROTEIN"/>
    <property type="match status" value="1"/>
</dbReference>
<dbReference type="InterPro" id="IPR003593">
    <property type="entry name" value="AAA+_ATPase"/>
</dbReference>
<sequence>MGQTPAMTALQIDNLEYRWPGAPSNTLAIGSLHLKAGETLFLHGPSGCGKSTLISAIAGVVDLPEDAVRVGSQDMGRLRGGARDRFRVDHLGMIFQVFNLVPWLSALENVLLPCTFSQRRHDRAGGAPATAAQTLLDELGLDGPVVASKPASSLSVGQQQRVAAARALIGAPDLILADEPTSSLDEAAKVIFVDLLVRECARSGTALVFVSHDRGLEQHFDRSVDFRDLNRLGV</sequence>
<dbReference type="InterPro" id="IPR003439">
    <property type="entry name" value="ABC_transporter-like_ATP-bd"/>
</dbReference>
<proteinExistence type="predicted"/>
<name>A0ABV3L959_9RHOB</name>
<evidence type="ECO:0000313" key="5">
    <source>
        <dbReference type="Proteomes" id="UP001553161"/>
    </source>
</evidence>
<accession>A0ABV3L959</accession>
<dbReference type="PANTHER" id="PTHR24220:SF611">
    <property type="entry name" value="ATP-BINDING COMPONENT OF ABC TRANSPORTER-RELATED"/>
    <property type="match status" value="1"/>
</dbReference>
<dbReference type="GO" id="GO:0005524">
    <property type="term" value="F:ATP binding"/>
    <property type="evidence" value="ECO:0007669"/>
    <property type="project" value="UniProtKB-KW"/>
</dbReference>
<dbReference type="InterPro" id="IPR027417">
    <property type="entry name" value="P-loop_NTPase"/>
</dbReference>
<comment type="caution">
    <text evidence="4">The sequence shown here is derived from an EMBL/GenBank/DDBJ whole genome shotgun (WGS) entry which is preliminary data.</text>
</comment>
<evidence type="ECO:0000256" key="2">
    <source>
        <dbReference type="ARBA" id="ARBA00022840"/>
    </source>
</evidence>
<dbReference type="Gene3D" id="3.40.50.300">
    <property type="entry name" value="P-loop containing nucleotide triphosphate hydrolases"/>
    <property type="match status" value="1"/>
</dbReference>
<gene>
    <name evidence="4" type="ORF">AB0T83_15190</name>
</gene>
<evidence type="ECO:0000256" key="1">
    <source>
        <dbReference type="ARBA" id="ARBA00022741"/>
    </source>
</evidence>
<reference evidence="4 5" key="1">
    <citation type="submission" date="2024-07" db="EMBL/GenBank/DDBJ databases">
        <authorList>
            <person name="Kang M."/>
        </authorList>
    </citation>
    <scope>NUCLEOTIDE SEQUENCE [LARGE SCALE GENOMIC DNA]</scope>
    <source>
        <strain evidence="4 5">DFM31</strain>
    </source>
</reference>
<keyword evidence="1" id="KW-0547">Nucleotide-binding</keyword>
<organism evidence="4 5">
    <name type="scientific">Meridianimarinicoccus marinus</name>
    <dbReference type="NCBI Taxonomy" id="3231483"/>
    <lineage>
        <taxon>Bacteria</taxon>
        <taxon>Pseudomonadati</taxon>
        <taxon>Pseudomonadota</taxon>
        <taxon>Alphaproteobacteria</taxon>
        <taxon>Rhodobacterales</taxon>
        <taxon>Paracoccaceae</taxon>
        <taxon>Meridianimarinicoccus</taxon>
    </lineage>
</organism>
<evidence type="ECO:0000313" key="4">
    <source>
        <dbReference type="EMBL" id="MEV8468121.1"/>
    </source>
</evidence>
<evidence type="ECO:0000259" key="3">
    <source>
        <dbReference type="PROSITE" id="PS50893"/>
    </source>
</evidence>
<dbReference type="Pfam" id="PF00005">
    <property type="entry name" value="ABC_tran"/>
    <property type="match status" value="1"/>
</dbReference>
<dbReference type="EMBL" id="JBFBVU010000022">
    <property type="protein sequence ID" value="MEV8468121.1"/>
    <property type="molecule type" value="Genomic_DNA"/>
</dbReference>
<dbReference type="SUPFAM" id="SSF52540">
    <property type="entry name" value="P-loop containing nucleoside triphosphate hydrolases"/>
    <property type="match status" value="1"/>
</dbReference>
<dbReference type="RefSeq" id="WP_366194075.1">
    <property type="nucleotide sequence ID" value="NZ_JBFBVU010000022.1"/>
</dbReference>
<feature type="domain" description="ABC transporter" evidence="3">
    <location>
        <begin position="10"/>
        <end position="232"/>
    </location>
</feature>
<dbReference type="InterPro" id="IPR015854">
    <property type="entry name" value="ABC_transpr_LolD-like"/>
</dbReference>
<dbReference type="PROSITE" id="PS50893">
    <property type="entry name" value="ABC_TRANSPORTER_2"/>
    <property type="match status" value="1"/>
</dbReference>